<dbReference type="EMBL" id="LN860668">
    <property type="protein sequence ID" value="CDQ07574.1"/>
    <property type="molecule type" value="Genomic_DNA"/>
</dbReference>
<accession>A0A1I9GA66</accession>
<name>A0A1I9GA66_BRUMA</name>
<gene>
    <name evidence="1" type="primary">Bm11901</name>
    <name evidence="1" type="ORF">BM_Bm11901</name>
</gene>
<sequence>MECPLGKALLLGPPCQLGGGASGTYFLRLGISLIPELTDSATEPLRPAAPPQHCDCRGQAPWLMFSRGLCGLDSDPRACMKRQGGLWAASATLRTELTQPSVLTGRVPSPLWLCSSRKKMQLLKGNTLAHCLAVEAYFALA</sequence>
<protein>
    <submittedName>
        <fullName evidence="1">Bm11901</fullName>
    </submittedName>
</protein>
<dbReference type="AlphaFoldDB" id="A0A1I9GA66"/>
<reference evidence="1" key="2">
    <citation type="submission" date="2012-12" db="EMBL/GenBank/DDBJ databases">
        <authorList>
            <consortium name="WormBase Consortium"/>
            <person name="Ghedin E."/>
            <person name="Paulini M."/>
        </authorList>
    </citation>
    <scope>NUCLEOTIDE SEQUENCE</scope>
    <source>
        <strain evidence="1">FR3</strain>
    </source>
</reference>
<proteinExistence type="predicted"/>
<evidence type="ECO:0000313" key="1">
    <source>
        <dbReference type="EMBL" id="CDQ07574.1"/>
    </source>
</evidence>
<organism evidence="1">
    <name type="scientific">Brugia malayi</name>
    <name type="common">Filarial nematode worm</name>
    <dbReference type="NCBI Taxonomy" id="6279"/>
    <lineage>
        <taxon>Eukaryota</taxon>
        <taxon>Metazoa</taxon>
        <taxon>Ecdysozoa</taxon>
        <taxon>Nematoda</taxon>
        <taxon>Chromadorea</taxon>
        <taxon>Rhabditida</taxon>
        <taxon>Spirurina</taxon>
        <taxon>Spiruromorpha</taxon>
        <taxon>Filarioidea</taxon>
        <taxon>Onchocercidae</taxon>
        <taxon>Brugia</taxon>
    </lineage>
</organism>
<reference evidence="1" key="1">
    <citation type="journal article" date="2007" name="Science">
        <title>Draft genome of the filarial nematode parasite Brugia malayi.</title>
        <authorList>
            <person name="Ghedin E."/>
            <person name="Wang S."/>
            <person name="Spiro D."/>
            <person name="Caler E."/>
            <person name="Zhao Q."/>
            <person name="Crabtree J."/>
            <person name="Allen J.E."/>
            <person name="Delcher A.L."/>
            <person name="Guiliano D.B."/>
            <person name="Miranda-Saavedra D."/>
            <person name="Angiuoli S.V."/>
            <person name="Creasy T."/>
            <person name="Amedeo P."/>
            <person name="Haas B."/>
            <person name="El-Sayed N.M."/>
            <person name="Wortman J.R."/>
            <person name="Feldblyum T."/>
            <person name="Tallon L."/>
            <person name="Schatz M."/>
            <person name="Shumway M."/>
            <person name="Koo H."/>
            <person name="Salzberg S.L."/>
            <person name="Schobel S."/>
            <person name="Pertea M."/>
            <person name="Pop M."/>
            <person name="White O."/>
            <person name="Barton G.J."/>
            <person name="Carlow C.K."/>
            <person name="Crawford M.J."/>
            <person name="Daub J."/>
            <person name="Dimmic M.W."/>
            <person name="Estes C.F."/>
            <person name="Foster J.M."/>
            <person name="Ganatra M."/>
            <person name="Gregory W.F."/>
            <person name="Johnson N.M."/>
            <person name="Jin J."/>
            <person name="Komuniecki R."/>
            <person name="Korf I."/>
            <person name="Kumar S."/>
            <person name="Laney S."/>
            <person name="Li B.W."/>
            <person name="Li W."/>
            <person name="Lindblom T.H."/>
            <person name="Lustigman S."/>
            <person name="Ma D."/>
            <person name="Maina C.V."/>
            <person name="Martin D.M."/>
            <person name="McCarter J.P."/>
            <person name="McReynolds L."/>
            <person name="Mitreva M."/>
            <person name="Nutman T.B."/>
            <person name="Parkinson J."/>
            <person name="Peregrin-Alvarez J.M."/>
            <person name="Poole C."/>
            <person name="Ren Q."/>
            <person name="Saunders L."/>
            <person name="Sluder A.E."/>
            <person name="Smith K."/>
            <person name="Stanke M."/>
            <person name="Unnasch T.R."/>
            <person name="Ware J."/>
            <person name="Wei A.D."/>
            <person name="Weil G."/>
            <person name="Williams D.J."/>
            <person name="Zhang Y."/>
            <person name="Williams S.A."/>
            <person name="Fraser-Liggett C."/>
            <person name="Slatko B."/>
            <person name="Blaxter M.L."/>
            <person name="Scott A.L."/>
        </authorList>
    </citation>
    <scope>NUCLEOTIDE SEQUENCE</scope>
    <source>
        <strain evidence="1">FR3</strain>
    </source>
</reference>